<gene>
    <name evidence="1" type="ORF">ARMSODRAFT_955419</name>
</gene>
<dbReference type="Proteomes" id="UP000218334">
    <property type="component" value="Unassembled WGS sequence"/>
</dbReference>
<accession>A0A2H3BP31</accession>
<keyword evidence="2" id="KW-1185">Reference proteome</keyword>
<proteinExistence type="predicted"/>
<evidence type="ECO:0000313" key="2">
    <source>
        <dbReference type="Proteomes" id="UP000218334"/>
    </source>
</evidence>
<protein>
    <submittedName>
        <fullName evidence="1">Uncharacterized protein</fullName>
    </submittedName>
</protein>
<sequence>MHKPISPASTCLALSNYDPDFLPATDSRNGIPPDNKTRFLPRLSNESPPSYILWRQLLEIPSEGYVVTLSPSTPTRNEIEIFRAYHSESDARHGTRRRFRVFLQPRLSLDSGVAGKTYAIQIVALKLCLLDLDLGVLSLQLKVHFSQVDVSWDQCVQGRDASLELSPT</sequence>
<reference evidence="2" key="1">
    <citation type="journal article" date="2017" name="Nat. Ecol. Evol.">
        <title>Genome expansion and lineage-specific genetic innovations in the forest pathogenic fungi Armillaria.</title>
        <authorList>
            <person name="Sipos G."/>
            <person name="Prasanna A.N."/>
            <person name="Walter M.C."/>
            <person name="O'Connor E."/>
            <person name="Balint B."/>
            <person name="Krizsan K."/>
            <person name="Kiss B."/>
            <person name="Hess J."/>
            <person name="Varga T."/>
            <person name="Slot J."/>
            <person name="Riley R."/>
            <person name="Boka B."/>
            <person name="Rigling D."/>
            <person name="Barry K."/>
            <person name="Lee J."/>
            <person name="Mihaltcheva S."/>
            <person name="LaButti K."/>
            <person name="Lipzen A."/>
            <person name="Waldron R."/>
            <person name="Moloney N.M."/>
            <person name="Sperisen C."/>
            <person name="Kredics L."/>
            <person name="Vagvoelgyi C."/>
            <person name="Patrignani A."/>
            <person name="Fitzpatrick D."/>
            <person name="Nagy I."/>
            <person name="Doyle S."/>
            <person name="Anderson J.B."/>
            <person name="Grigoriev I.V."/>
            <person name="Gueldener U."/>
            <person name="Muensterkoetter M."/>
            <person name="Nagy L.G."/>
        </authorList>
    </citation>
    <scope>NUCLEOTIDE SEQUENCE [LARGE SCALE GENOMIC DNA]</scope>
    <source>
        <strain evidence="2">28-4</strain>
    </source>
</reference>
<name>A0A2H3BP31_9AGAR</name>
<dbReference type="AlphaFoldDB" id="A0A2H3BP31"/>
<organism evidence="1 2">
    <name type="scientific">Armillaria solidipes</name>
    <dbReference type="NCBI Taxonomy" id="1076256"/>
    <lineage>
        <taxon>Eukaryota</taxon>
        <taxon>Fungi</taxon>
        <taxon>Dikarya</taxon>
        <taxon>Basidiomycota</taxon>
        <taxon>Agaricomycotina</taxon>
        <taxon>Agaricomycetes</taxon>
        <taxon>Agaricomycetidae</taxon>
        <taxon>Agaricales</taxon>
        <taxon>Marasmiineae</taxon>
        <taxon>Physalacriaceae</taxon>
        <taxon>Armillaria</taxon>
    </lineage>
</organism>
<dbReference type="EMBL" id="KZ293425">
    <property type="protein sequence ID" value="PBK70684.1"/>
    <property type="molecule type" value="Genomic_DNA"/>
</dbReference>
<evidence type="ECO:0000313" key="1">
    <source>
        <dbReference type="EMBL" id="PBK70684.1"/>
    </source>
</evidence>